<dbReference type="GO" id="GO:0003677">
    <property type="term" value="F:DNA binding"/>
    <property type="evidence" value="ECO:0007669"/>
    <property type="project" value="UniProtKB-KW"/>
</dbReference>
<proteinExistence type="inferred from homology"/>
<name>A0A6A5AH09_APHAT</name>
<evidence type="ECO:0000313" key="3">
    <source>
        <dbReference type="Proteomes" id="UP000469452"/>
    </source>
</evidence>
<sequence length="105" mass="12243">HLIQHIDRDLTFALEVELDIPRHDVTNYTQVRQEIVRQEIVEALEMLRDSPDRWEKPLIYHLDVAAMYPNIILTNRLQPSAMVTPADCAACVHSTTCETSYVQYY</sequence>
<dbReference type="SUPFAM" id="SSF56672">
    <property type="entry name" value="DNA/RNA polymerases"/>
    <property type="match status" value="1"/>
</dbReference>
<dbReference type="GO" id="GO:0006287">
    <property type="term" value="P:base-excision repair, gap-filling"/>
    <property type="evidence" value="ECO:0007669"/>
    <property type="project" value="TreeGrafter"/>
</dbReference>
<dbReference type="PANTHER" id="PTHR10670">
    <property type="entry name" value="DNA POLYMERASE EPSILON CATALYTIC SUBUNIT A"/>
    <property type="match status" value="1"/>
</dbReference>
<organism evidence="2 3">
    <name type="scientific">Aphanomyces astaci</name>
    <name type="common">Crayfish plague agent</name>
    <dbReference type="NCBI Taxonomy" id="112090"/>
    <lineage>
        <taxon>Eukaryota</taxon>
        <taxon>Sar</taxon>
        <taxon>Stramenopiles</taxon>
        <taxon>Oomycota</taxon>
        <taxon>Saprolegniomycetes</taxon>
        <taxon>Saprolegniales</taxon>
        <taxon>Verrucalvaceae</taxon>
        <taxon>Aphanomyces</taxon>
    </lineage>
</organism>
<feature type="non-terminal residue" evidence="2">
    <location>
        <position position="1"/>
    </location>
</feature>
<evidence type="ECO:0000313" key="2">
    <source>
        <dbReference type="EMBL" id="KAF0750644.1"/>
    </source>
</evidence>
<gene>
    <name evidence="2" type="ORF">AaE_006636</name>
</gene>
<dbReference type="GO" id="GO:0045004">
    <property type="term" value="P:DNA replication proofreading"/>
    <property type="evidence" value="ECO:0007669"/>
    <property type="project" value="TreeGrafter"/>
</dbReference>
<dbReference type="GO" id="GO:0006297">
    <property type="term" value="P:nucleotide-excision repair, DNA gap filling"/>
    <property type="evidence" value="ECO:0007669"/>
    <property type="project" value="TreeGrafter"/>
</dbReference>
<keyword evidence="1" id="KW-0235">DNA replication</keyword>
<dbReference type="AlphaFoldDB" id="A0A6A5AH09"/>
<keyword evidence="1" id="KW-0408">Iron</keyword>
<keyword evidence="1" id="KW-0479">Metal-binding</keyword>
<dbReference type="InterPro" id="IPR043502">
    <property type="entry name" value="DNA/RNA_pol_sf"/>
</dbReference>
<dbReference type="GO" id="GO:0008270">
    <property type="term" value="F:zinc ion binding"/>
    <property type="evidence" value="ECO:0007669"/>
    <property type="project" value="UniProtKB-KW"/>
</dbReference>
<dbReference type="GO" id="GO:0003887">
    <property type="term" value="F:DNA-directed DNA polymerase activity"/>
    <property type="evidence" value="ECO:0007669"/>
    <property type="project" value="UniProtKB-KW"/>
</dbReference>
<keyword evidence="1" id="KW-0539">Nucleus</keyword>
<keyword evidence="1" id="KW-0238">DNA-binding</keyword>
<comment type="subcellular location">
    <subcellularLocation>
        <location evidence="1">Nucleus</location>
    </subcellularLocation>
</comment>
<keyword evidence="1" id="KW-0411">Iron-sulfur</keyword>
<dbReference type="EMBL" id="VJMI01012244">
    <property type="protein sequence ID" value="KAF0750644.1"/>
    <property type="molecule type" value="Genomic_DNA"/>
</dbReference>
<dbReference type="GO" id="GO:0000278">
    <property type="term" value="P:mitotic cell cycle"/>
    <property type="evidence" value="ECO:0007669"/>
    <property type="project" value="TreeGrafter"/>
</dbReference>
<dbReference type="InterPro" id="IPR029703">
    <property type="entry name" value="POL2"/>
</dbReference>
<keyword evidence="1" id="KW-0862">Zinc</keyword>
<reference evidence="2 3" key="1">
    <citation type="submission" date="2019-06" db="EMBL/GenBank/DDBJ databases">
        <title>Genomics analysis of Aphanomyces spp. identifies a new class of oomycete effector associated with host adaptation.</title>
        <authorList>
            <person name="Gaulin E."/>
        </authorList>
    </citation>
    <scope>NUCLEOTIDE SEQUENCE [LARGE SCALE GENOMIC DNA]</scope>
    <source>
        <strain evidence="2 3">E</strain>
    </source>
</reference>
<dbReference type="GO" id="GO:0051539">
    <property type="term" value="F:4 iron, 4 sulfur cluster binding"/>
    <property type="evidence" value="ECO:0007669"/>
    <property type="project" value="UniProtKB-KW"/>
</dbReference>
<dbReference type="Proteomes" id="UP000469452">
    <property type="component" value="Unassembled WGS sequence"/>
</dbReference>
<dbReference type="PANTHER" id="PTHR10670:SF0">
    <property type="entry name" value="DNA POLYMERASE EPSILON CATALYTIC SUBUNIT A"/>
    <property type="match status" value="1"/>
</dbReference>
<accession>A0A6A5AH09</accession>
<comment type="function">
    <text evidence="1">DNA polymerase II participates in chromosomal DNA replication.</text>
</comment>
<dbReference type="GO" id="GO:0008622">
    <property type="term" value="C:epsilon DNA polymerase complex"/>
    <property type="evidence" value="ECO:0007669"/>
    <property type="project" value="InterPro"/>
</dbReference>
<keyword evidence="1" id="KW-0548">Nucleotidyltransferase</keyword>
<keyword evidence="1" id="KW-0239">DNA-directed DNA polymerase</keyword>
<evidence type="ECO:0000256" key="1">
    <source>
        <dbReference type="RuleBase" id="RU365029"/>
    </source>
</evidence>
<dbReference type="VEuPathDB" id="FungiDB:H257_17681"/>
<comment type="cofactor">
    <cofactor evidence="1">
        <name>[4Fe-4S] cluster</name>
        <dbReference type="ChEBI" id="CHEBI:49883"/>
    </cofactor>
</comment>
<dbReference type="GO" id="GO:0008310">
    <property type="term" value="F:single-stranded DNA 3'-5' DNA exonuclease activity"/>
    <property type="evidence" value="ECO:0007669"/>
    <property type="project" value="TreeGrafter"/>
</dbReference>
<comment type="catalytic activity">
    <reaction evidence="1">
        <text>DNA(n) + a 2'-deoxyribonucleoside 5'-triphosphate = DNA(n+1) + diphosphate</text>
        <dbReference type="Rhea" id="RHEA:22508"/>
        <dbReference type="Rhea" id="RHEA-COMP:17339"/>
        <dbReference type="Rhea" id="RHEA-COMP:17340"/>
        <dbReference type="ChEBI" id="CHEBI:33019"/>
        <dbReference type="ChEBI" id="CHEBI:61560"/>
        <dbReference type="ChEBI" id="CHEBI:173112"/>
        <dbReference type="EC" id="2.7.7.7"/>
    </reaction>
</comment>
<comment type="caution">
    <text evidence="2">The sequence shown here is derived from an EMBL/GenBank/DDBJ whole genome shotgun (WGS) entry which is preliminary data.</text>
</comment>
<dbReference type="GO" id="GO:0006272">
    <property type="term" value="P:leading strand elongation"/>
    <property type="evidence" value="ECO:0007669"/>
    <property type="project" value="TreeGrafter"/>
</dbReference>
<protein>
    <recommendedName>
        <fullName evidence="1">DNA polymerase epsilon catalytic subunit</fullName>
        <ecNumber evidence="1">2.7.7.7</ecNumber>
    </recommendedName>
</protein>
<comment type="similarity">
    <text evidence="1">Belongs to the DNA polymerase type-B family.</text>
</comment>
<dbReference type="EC" id="2.7.7.7" evidence="1"/>
<keyword evidence="1" id="KW-0863">Zinc-finger</keyword>
<keyword evidence="1" id="KW-0004">4Fe-4S</keyword>
<keyword evidence="1" id="KW-0808">Transferase</keyword>